<organism evidence="1 2">
    <name type="scientific">Gimesia panareensis</name>
    <dbReference type="NCBI Taxonomy" id="2527978"/>
    <lineage>
        <taxon>Bacteria</taxon>
        <taxon>Pseudomonadati</taxon>
        <taxon>Planctomycetota</taxon>
        <taxon>Planctomycetia</taxon>
        <taxon>Planctomycetales</taxon>
        <taxon>Planctomycetaceae</taxon>
        <taxon>Gimesia</taxon>
    </lineage>
</organism>
<dbReference type="EMBL" id="CP037421">
    <property type="protein sequence ID" value="QDT30491.1"/>
    <property type="molecule type" value="Genomic_DNA"/>
</dbReference>
<dbReference type="Gene3D" id="2.60.120.200">
    <property type="match status" value="1"/>
</dbReference>
<sequence>MTSHIWIGGAPAKAKVETVSIPTDVEAGQIVSFTIGNKTLEVTLTGTTQAAVVSELVAAWNASTEPELAEITASAGVDSNGDADGTIDLTSDTAGKPFAVTVAIGSGNNEKQVVTLGGTAATGGAFTLTFNSETTTTISYNASAATVQSALEGLASYSSGDFTVTGDAGGPWTVEFTGTLAGINVSLMTINTSGLTGAVNEVQTISSPNNPTGGTFTLSFRGETTGNIAYNASAATIQSSLESLSTIPTSSVSCSGGTLPGTDVAVTFQGALAETDVELLVVNSENLTGVNGTVTETTAGGSALAEKCNYYWTFDGTWTEGGSGTLSPYSTTYDEIVGNLNYVADGKIDVFSWAYYGVGGVINDGIKIDGGATLYYSAIGAFDEDEPFTISLFFKSTQTSTGSKYVFSKGDPGSYTPDYYLLYDSSTGYFTFAYQKSGGFHSVTTTIAAPTNAWHHVLCVYDPDNSTIKISVDGAAFESTTGLTIGSTTASTVKRLRFGIGGGSYINANGFIDCLGIFPSALSLSEGNDLYNSGNGQDYPFAASGTNEVQTLSLTGSPTSGSVILSFQGESVEVPYNATASEVEGYLESLSSIGIGNVNVTSGAWPGTDIVVEFIGAFAILDVELIEIDTSSLIMKTAETTKGVTAPTGTVATTVTPLTQSTTTPNSGPNNWDVAANWDSNSVPASSDIAYISDSDIDILYGLDQSAVTLAELHVESTFTGSIGLPRKNTDGTSSYSEYREQYLKIGATELFIGEKNGDGSDRIKINLGSVQTTALIVDSGDSPDGNTPPILLLGSHASNVINVNRGFLGIAYYPTETATVATIRQAFIDDATDDTTVYCGAGTTLTNIIKSGGELTLNSNTTSLEQTAGTTNIYDGAHTVLNVLAGTLNYNSTGTLSAVNLSGDAVLTFDQDRRPKDVTIINKFSDDSEIYDESGSIASPVIDLENCGDLSTLHMGKDFKLTFGATT</sequence>
<protein>
    <recommendedName>
        <fullName evidence="3">LamG-like jellyroll fold domain-containing protein</fullName>
    </recommendedName>
</protein>
<keyword evidence="2" id="KW-1185">Reference proteome</keyword>
<dbReference type="Proteomes" id="UP000315647">
    <property type="component" value="Chromosome"/>
</dbReference>
<accession>A0A517QFT0</accession>
<reference evidence="1 2" key="1">
    <citation type="submission" date="2019-03" db="EMBL/GenBank/DDBJ databases">
        <title>Deep-cultivation of Planctomycetes and their phenomic and genomic characterization uncovers novel biology.</title>
        <authorList>
            <person name="Wiegand S."/>
            <person name="Jogler M."/>
            <person name="Boedeker C."/>
            <person name="Pinto D."/>
            <person name="Vollmers J."/>
            <person name="Rivas-Marin E."/>
            <person name="Kohn T."/>
            <person name="Peeters S.H."/>
            <person name="Heuer A."/>
            <person name="Rast P."/>
            <person name="Oberbeckmann S."/>
            <person name="Bunk B."/>
            <person name="Jeske O."/>
            <person name="Meyerdierks A."/>
            <person name="Storesund J.E."/>
            <person name="Kallscheuer N."/>
            <person name="Luecker S."/>
            <person name="Lage O.M."/>
            <person name="Pohl T."/>
            <person name="Merkel B.J."/>
            <person name="Hornburger P."/>
            <person name="Mueller R.-W."/>
            <person name="Bruemmer F."/>
            <person name="Labrenz M."/>
            <person name="Spormann A.M."/>
            <person name="Op den Camp H."/>
            <person name="Overmann J."/>
            <person name="Amann R."/>
            <person name="Jetten M.S.M."/>
            <person name="Mascher T."/>
            <person name="Medema M.H."/>
            <person name="Devos D.P."/>
            <person name="Kaster A.-K."/>
            <person name="Ovreas L."/>
            <person name="Rohde M."/>
            <person name="Galperin M.Y."/>
            <person name="Jogler C."/>
        </authorList>
    </citation>
    <scope>NUCLEOTIDE SEQUENCE [LARGE SCALE GENOMIC DNA]</scope>
    <source>
        <strain evidence="1 2">Enr10</strain>
    </source>
</reference>
<gene>
    <name evidence="1" type="ORF">Enr10x_58570</name>
</gene>
<name>A0A517QFT0_9PLAN</name>
<evidence type="ECO:0000313" key="1">
    <source>
        <dbReference type="EMBL" id="QDT30491.1"/>
    </source>
</evidence>
<dbReference type="SUPFAM" id="SSF49899">
    <property type="entry name" value="Concanavalin A-like lectins/glucanases"/>
    <property type="match status" value="1"/>
</dbReference>
<proteinExistence type="predicted"/>
<dbReference type="AlphaFoldDB" id="A0A517QFT0"/>
<dbReference type="Pfam" id="PF13385">
    <property type="entry name" value="Laminin_G_3"/>
    <property type="match status" value="1"/>
</dbReference>
<evidence type="ECO:0008006" key="3">
    <source>
        <dbReference type="Google" id="ProtNLM"/>
    </source>
</evidence>
<dbReference type="InterPro" id="IPR013320">
    <property type="entry name" value="ConA-like_dom_sf"/>
</dbReference>
<dbReference type="RefSeq" id="WP_145452439.1">
    <property type="nucleotide sequence ID" value="NZ_CP037421.1"/>
</dbReference>
<evidence type="ECO:0000313" key="2">
    <source>
        <dbReference type="Proteomes" id="UP000315647"/>
    </source>
</evidence>